<evidence type="ECO:0000313" key="10">
    <source>
        <dbReference type="Proteomes" id="UP001316803"/>
    </source>
</evidence>
<dbReference type="GO" id="GO:0004930">
    <property type="term" value="F:G protein-coupled receptor activity"/>
    <property type="evidence" value="ECO:0007669"/>
    <property type="project" value="TreeGrafter"/>
</dbReference>
<organism evidence="9 10">
    <name type="scientific">Knufia fluminis</name>
    <dbReference type="NCBI Taxonomy" id="191047"/>
    <lineage>
        <taxon>Eukaryota</taxon>
        <taxon>Fungi</taxon>
        <taxon>Dikarya</taxon>
        <taxon>Ascomycota</taxon>
        <taxon>Pezizomycotina</taxon>
        <taxon>Eurotiomycetes</taxon>
        <taxon>Chaetothyriomycetidae</taxon>
        <taxon>Chaetothyriales</taxon>
        <taxon>Trichomeriaceae</taxon>
        <taxon>Knufia</taxon>
    </lineage>
</organism>
<evidence type="ECO:0000256" key="3">
    <source>
        <dbReference type="ARBA" id="ARBA00022989"/>
    </source>
</evidence>
<feature type="transmembrane region" description="Helical" evidence="6">
    <location>
        <begin position="307"/>
        <end position="326"/>
    </location>
</feature>
<evidence type="ECO:0000256" key="4">
    <source>
        <dbReference type="ARBA" id="ARBA00023136"/>
    </source>
</evidence>
<comment type="caution">
    <text evidence="9">The sequence shown here is derived from an EMBL/GenBank/DDBJ whole genome shotgun (WGS) entry which is preliminary data.</text>
</comment>
<keyword evidence="10" id="KW-1185">Reference proteome</keyword>
<dbReference type="InterPro" id="IPR022596">
    <property type="entry name" value="GPR1/2/3_C"/>
</dbReference>
<dbReference type="Pfam" id="PF11710">
    <property type="entry name" value="Git3"/>
    <property type="match status" value="1"/>
</dbReference>
<evidence type="ECO:0000259" key="7">
    <source>
        <dbReference type="Pfam" id="PF11710"/>
    </source>
</evidence>
<gene>
    <name evidence="9" type="primary">GPR1</name>
    <name evidence="9" type="ORF">OHC33_006867</name>
</gene>
<feature type="domain" description="G protein-coupled receptor GPR1/2/3 C-terminal" evidence="8">
    <location>
        <begin position="298"/>
        <end position="371"/>
    </location>
</feature>
<comment type="subcellular location">
    <subcellularLocation>
        <location evidence="1">Membrane</location>
        <topology evidence="1">Multi-pass membrane protein</topology>
    </subcellularLocation>
</comment>
<feature type="region of interest" description="Disordered" evidence="5">
    <location>
        <begin position="120"/>
        <end position="179"/>
    </location>
</feature>
<evidence type="ECO:0000256" key="5">
    <source>
        <dbReference type="SAM" id="MobiDB-lite"/>
    </source>
</evidence>
<dbReference type="SUPFAM" id="SSF81321">
    <property type="entry name" value="Family A G protein-coupled receptor-like"/>
    <property type="match status" value="1"/>
</dbReference>
<feature type="region of interest" description="Disordered" evidence="5">
    <location>
        <begin position="221"/>
        <end position="297"/>
    </location>
</feature>
<evidence type="ECO:0000256" key="2">
    <source>
        <dbReference type="ARBA" id="ARBA00022692"/>
    </source>
</evidence>
<dbReference type="EMBL" id="JAKLMC020000017">
    <property type="protein sequence ID" value="KAK5951981.1"/>
    <property type="molecule type" value="Genomic_DNA"/>
</dbReference>
<sequence>MGIEASDFAILMIALHAILYIFHPPARSGESGGLYRWRKIIYPAWGALPILAASLAFVNSGNAYTTAGTFCYLPRRPFWYRLALAWIPRYCILSLIFLMYAALYIYVTVKFRSFSNLQDSDSNVTTNSNSRRSSRRSSTSDDGIAPDEPNPIVETPKVSKFNRPTFSRSGSYNKDVPQKPVDPWDEVSFITAKPLRDTSSPRPGVQTSDFAWNVRDTSYSGTTSLPSTRKLSHQLDPLSPGGRKASNCPTMNSRYTGDTMTNSPQAHAGMQEEAEAPRKEPQPPARPMQAKTKDPLRRTRKAIRKQLRYMFVYPAVYVLMWAFPFASHCLLYNDYYVTHPVYWLTIVSTCMFSLQAGVDCIVFSWREKPWRRIPEGHKFSVDGLRASFSGRLDQGASRPAKGSAAFGRDVEHGGNGRAPQESGSGSSSRVASAHWWEAEGLKRKDSVWMGTDSSHTGNTLPSRRDTLTSPHVAEDDQGERALSVVHEHRRSMEDEGGVKT</sequence>
<feature type="transmembrane region" description="Helical" evidence="6">
    <location>
        <begin position="87"/>
        <end position="107"/>
    </location>
</feature>
<protein>
    <submittedName>
        <fullName evidence="9">G protein-coupled receptor gpr1</fullName>
    </submittedName>
</protein>
<keyword evidence="9" id="KW-0675">Receptor</keyword>
<keyword evidence="2 6" id="KW-0812">Transmembrane</keyword>
<evidence type="ECO:0000256" key="6">
    <source>
        <dbReference type="SAM" id="Phobius"/>
    </source>
</evidence>
<feature type="compositionally biased region" description="Low complexity" evidence="5">
    <location>
        <begin position="120"/>
        <end position="142"/>
    </location>
</feature>
<feature type="compositionally biased region" description="Polar residues" evidence="5">
    <location>
        <begin position="162"/>
        <end position="172"/>
    </location>
</feature>
<dbReference type="PANTHER" id="PTHR23112">
    <property type="entry name" value="G PROTEIN-COUPLED RECEPTOR 157-RELATED"/>
    <property type="match status" value="1"/>
</dbReference>
<keyword evidence="4 6" id="KW-0472">Membrane</keyword>
<feature type="region of interest" description="Disordered" evidence="5">
    <location>
        <begin position="447"/>
        <end position="481"/>
    </location>
</feature>
<proteinExistence type="predicted"/>
<evidence type="ECO:0000313" key="9">
    <source>
        <dbReference type="EMBL" id="KAK5951981.1"/>
    </source>
</evidence>
<feature type="region of interest" description="Disordered" evidence="5">
    <location>
        <begin position="392"/>
        <end position="429"/>
    </location>
</feature>
<dbReference type="Proteomes" id="UP001316803">
    <property type="component" value="Unassembled WGS sequence"/>
</dbReference>
<accession>A0AAN8I6K1</accession>
<feature type="transmembrane region" description="Helical" evidence="6">
    <location>
        <begin position="6"/>
        <end position="23"/>
    </location>
</feature>
<feature type="compositionally biased region" description="Polar residues" evidence="5">
    <location>
        <begin position="451"/>
        <end position="461"/>
    </location>
</feature>
<evidence type="ECO:0000259" key="8">
    <source>
        <dbReference type="Pfam" id="PF11970"/>
    </source>
</evidence>
<name>A0AAN8I6K1_9EURO</name>
<feature type="compositionally biased region" description="Polar residues" evidence="5">
    <location>
        <begin position="247"/>
        <end position="265"/>
    </location>
</feature>
<dbReference type="InterPro" id="IPR023041">
    <property type="entry name" value="Glucose_rcpt_Git3-like_N"/>
</dbReference>
<dbReference type="GO" id="GO:0007189">
    <property type="term" value="P:adenylate cyclase-activating G protein-coupled receptor signaling pathway"/>
    <property type="evidence" value="ECO:0007669"/>
    <property type="project" value="TreeGrafter"/>
</dbReference>
<dbReference type="AlphaFoldDB" id="A0AAN8I6K1"/>
<reference evidence="9 10" key="1">
    <citation type="submission" date="2022-12" db="EMBL/GenBank/DDBJ databases">
        <title>Genomic features and morphological characterization of a novel Knufia sp. strain isolated from spacecraft assembly facility.</title>
        <authorList>
            <person name="Teixeira M."/>
            <person name="Chander A.M."/>
            <person name="Stajich J.E."/>
            <person name="Venkateswaran K."/>
        </authorList>
    </citation>
    <scope>NUCLEOTIDE SEQUENCE [LARGE SCALE GENOMIC DNA]</scope>
    <source>
        <strain evidence="9 10">FJI-L2-BK-P2</strain>
    </source>
</reference>
<feature type="transmembrane region" description="Helical" evidence="6">
    <location>
        <begin position="44"/>
        <end position="67"/>
    </location>
</feature>
<keyword evidence="3 6" id="KW-1133">Transmembrane helix</keyword>
<dbReference type="Pfam" id="PF11970">
    <property type="entry name" value="GPR_Gpa2_C"/>
    <property type="match status" value="1"/>
</dbReference>
<dbReference type="GO" id="GO:0005886">
    <property type="term" value="C:plasma membrane"/>
    <property type="evidence" value="ECO:0007669"/>
    <property type="project" value="TreeGrafter"/>
</dbReference>
<feature type="domain" description="Glucose receptor Git3-like N-terminal" evidence="7">
    <location>
        <begin position="2"/>
        <end position="113"/>
    </location>
</feature>
<feature type="transmembrane region" description="Helical" evidence="6">
    <location>
        <begin position="341"/>
        <end position="365"/>
    </location>
</feature>
<evidence type="ECO:0000256" key="1">
    <source>
        <dbReference type="ARBA" id="ARBA00004141"/>
    </source>
</evidence>
<dbReference type="PANTHER" id="PTHR23112:SF37">
    <property type="entry name" value="G PROTEIN-COUPLED RECEPTOR GPR1"/>
    <property type="match status" value="1"/>
</dbReference>